<dbReference type="InterPro" id="IPR036465">
    <property type="entry name" value="vWFA_dom_sf"/>
</dbReference>
<keyword evidence="3" id="KW-1185">Reference proteome</keyword>
<reference evidence="2" key="4">
    <citation type="submission" date="2025-08" db="UniProtKB">
        <authorList>
            <consortium name="Ensembl"/>
        </authorList>
    </citation>
    <scope>IDENTIFICATION</scope>
</reference>
<dbReference type="PANTHER" id="PTHR46478:SF1">
    <property type="entry name" value="VON WILLEBRAND FACTOR A DOMAIN-CONTAINING PROTEIN 3A"/>
    <property type="match status" value="1"/>
</dbReference>
<evidence type="ECO:0000313" key="3">
    <source>
        <dbReference type="Proteomes" id="UP000314986"/>
    </source>
</evidence>
<dbReference type="OMA" id="PNCTHQK"/>
<proteinExistence type="predicted"/>
<dbReference type="SUPFAM" id="SSF53300">
    <property type="entry name" value="vWA-like"/>
    <property type="match status" value="3"/>
</dbReference>
<feature type="domain" description="VWFA" evidence="1">
    <location>
        <begin position="552"/>
        <end position="706"/>
    </location>
</feature>
<feature type="domain" description="VWFA" evidence="1">
    <location>
        <begin position="14"/>
        <end position="147"/>
    </location>
</feature>
<reference evidence="3" key="3">
    <citation type="journal article" date="2014" name="Nature">
        <title>Elephant shark genome provides unique insights into gnathostome evolution.</title>
        <authorList>
            <consortium name="International Elephant Shark Genome Sequencing Consortium"/>
            <person name="Venkatesh B."/>
            <person name="Lee A.P."/>
            <person name="Ravi V."/>
            <person name="Maurya A.K."/>
            <person name="Lian M.M."/>
            <person name="Swann J.B."/>
            <person name="Ohta Y."/>
            <person name="Flajnik M.F."/>
            <person name="Sutoh Y."/>
            <person name="Kasahara M."/>
            <person name="Hoon S."/>
            <person name="Gangu V."/>
            <person name="Roy S.W."/>
            <person name="Irimia M."/>
            <person name="Korzh V."/>
            <person name="Kondrychyn I."/>
            <person name="Lim Z.W."/>
            <person name="Tay B.H."/>
            <person name="Tohari S."/>
            <person name="Kong K.W."/>
            <person name="Ho S."/>
            <person name="Lorente-Galdos B."/>
            <person name="Quilez J."/>
            <person name="Marques-Bonet T."/>
            <person name="Raney B.J."/>
            <person name="Ingham P.W."/>
            <person name="Tay A."/>
            <person name="Hillier L.W."/>
            <person name="Minx P."/>
            <person name="Boehm T."/>
            <person name="Wilson R.K."/>
            <person name="Brenner S."/>
            <person name="Warren W.C."/>
        </authorList>
    </citation>
    <scope>NUCLEOTIDE SEQUENCE [LARGE SCALE GENOMIC DNA]</scope>
</reference>
<evidence type="ECO:0000259" key="1">
    <source>
        <dbReference type="Pfam" id="PF13768"/>
    </source>
</evidence>
<dbReference type="Ensembl" id="ENSCMIT00000015385.1">
    <property type="protein sequence ID" value="ENSCMIP00000015069.1"/>
    <property type="gene ID" value="ENSCMIG00000007380.1"/>
</dbReference>
<dbReference type="InterPro" id="IPR002035">
    <property type="entry name" value="VWF_A"/>
</dbReference>
<dbReference type="PANTHER" id="PTHR46478">
    <property type="entry name" value="VON WILLEBRAND FACTOR A DOMAIN-CONTAINING PROTEIN 3A"/>
    <property type="match status" value="1"/>
</dbReference>
<feature type="domain" description="VWFA" evidence="1">
    <location>
        <begin position="275"/>
        <end position="413"/>
    </location>
</feature>
<dbReference type="Gene3D" id="3.40.50.410">
    <property type="entry name" value="von Willebrand factor, type A domain"/>
    <property type="match status" value="2"/>
</dbReference>
<organism evidence="2 3">
    <name type="scientific">Callorhinchus milii</name>
    <name type="common">Ghost shark</name>
    <dbReference type="NCBI Taxonomy" id="7868"/>
    <lineage>
        <taxon>Eukaryota</taxon>
        <taxon>Metazoa</taxon>
        <taxon>Chordata</taxon>
        <taxon>Craniata</taxon>
        <taxon>Vertebrata</taxon>
        <taxon>Chondrichthyes</taxon>
        <taxon>Holocephali</taxon>
        <taxon>Chimaeriformes</taxon>
        <taxon>Callorhinchidae</taxon>
        <taxon>Callorhinchus</taxon>
    </lineage>
</organism>
<sequence length="746" mass="84765">FARQMFGLVTGSRVGVLVDASDANCGVGRRQDFQKALLCLLDEQLSYRKQLYLVSFGTSVSPLWENARDVNIRTLGEARQWVQELEPSGGCNLLRAMKHLLQVKELNSLLIVLGSCPDQTSEIWVDYFEQCALGKPLPLHTIAYDCSSYLTQVCEGNPLRIIIIIFRSHFPISIIRGGSVAAKKLSLYQVLAPNAFSPQEAFIPILRKTVSSTLHQRAMMQFEWHDGSVKNVHVDPALLYRYQKQLGQAVRTFEHRVDWLSTDSRKIWGTLCEKRVVLLVDISVSNSMHIAHIQHAVRLILEQQMTNKHRFNLIAFGSDVEQYQPQLVSPTPDHLQDAWRWVLGLQYGGSRNLMAAFKRAIECEVPEVQEPCGVYLFTSGLPDQEKDVLGAYVAEVTSGHDLPLHVCLFQIGDFGLDSPVPVRYASPSETASELRSLARWGRGRFHWLGTDRGWAKYGVRKLKLDLHKLLSGPDCVHQKKRVPNLHKHVSAKYCTVFPSVEVNGLVRHLQLQPHELEMYIEQVERVLRRYVQRMQWLLSGSRRFFGTILEKKICLLLDTSGSMDPFLEELKKELTSLIWEQLRKYSVSFNLLCFSGSVEAWQDGLVEATDETCQDAVQWVAKVIAQGTTCTLQALKKAFQYPDVQGIYLLTDGKPDTSCSLILKEMQQMKRKVTRIHTISFNCLDRYVTANDFLKKLAAHMGGRYHRCHGATDGHLVAHKMLTEGFSDEDVSCSLFPNQILLNYLF</sequence>
<dbReference type="Proteomes" id="UP000314986">
    <property type="component" value="Unassembled WGS sequence"/>
</dbReference>
<dbReference type="GeneTree" id="ENSGT00940000159290"/>
<dbReference type="STRING" id="7868.ENSCMIP00000015069"/>
<evidence type="ECO:0000313" key="2">
    <source>
        <dbReference type="Ensembl" id="ENSCMIP00000015069.1"/>
    </source>
</evidence>
<reference evidence="3" key="2">
    <citation type="journal article" date="2007" name="PLoS Biol.">
        <title>Survey sequencing and comparative analysis of the elephant shark (Callorhinchus milii) genome.</title>
        <authorList>
            <person name="Venkatesh B."/>
            <person name="Kirkness E.F."/>
            <person name="Loh Y.H."/>
            <person name="Halpern A.L."/>
            <person name="Lee A.P."/>
            <person name="Johnson J."/>
            <person name="Dandona N."/>
            <person name="Viswanathan L.D."/>
            <person name="Tay A."/>
            <person name="Venter J.C."/>
            <person name="Strausberg R.L."/>
            <person name="Brenner S."/>
        </authorList>
    </citation>
    <scope>NUCLEOTIDE SEQUENCE [LARGE SCALE GENOMIC DNA]</scope>
</reference>
<reference evidence="2" key="5">
    <citation type="submission" date="2025-09" db="UniProtKB">
        <authorList>
            <consortium name="Ensembl"/>
        </authorList>
    </citation>
    <scope>IDENTIFICATION</scope>
</reference>
<dbReference type="InParanoid" id="A0A4W3I1N1"/>
<reference evidence="3" key="1">
    <citation type="journal article" date="2006" name="Science">
        <title>Ancient noncoding elements conserved in the human genome.</title>
        <authorList>
            <person name="Venkatesh B."/>
            <person name="Kirkness E.F."/>
            <person name="Loh Y.H."/>
            <person name="Halpern A.L."/>
            <person name="Lee A.P."/>
            <person name="Johnson J."/>
            <person name="Dandona N."/>
            <person name="Viswanathan L.D."/>
            <person name="Tay A."/>
            <person name="Venter J.C."/>
            <person name="Strausberg R.L."/>
            <person name="Brenner S."/>
        </authorList>
    </citation>
    <scope>NUCLEOTIDE SEQUENCE [LARGE SCALE GENOMIC DNA]</scope>
</reference>
<dbReference type="AlphaFoldDB" id="A0A4W3I1N1"/>
<accession>A0A4W3I1N1</accession>
<name>A0A4W3I1N1_CALMI</name>
<dbReference type="Pfam" id="PF13768">
    <property type="entry name" value="VWA_3"/>
    <property type="match status" value="3"/>
</dbReference>
<protein>
    <recommendedName>
        <fullName evidence="1">VWFA domain-containing protein</fullName>
    </recommendedName>
</protein>